<dbReference type="HAMAP" id="MF_03054">
    <property type="entry name" value="CTU2"/>
    <property type="match status" value="1"/>
</dbReference>
<dbReference type="InterPro" id="IPR014729">
    <property type="entry name" value="Rossmann-like_a/b/a_fold"/>
</dbReference>
<dbReference type="SUPFAM" id="SSF52402">
    <property type="entry name" value="Adenine nucleotide alpha hydrolases-like"/>
    <property type="match status" value="1"/>
</dbReference>
<dbReference type="STRING" id="669874.A0A1E4TR30"/>
<feature type="compositionally biased region" description="Acidic residues" evidence="4">
    <location>
        <begin position="435"/>
        <end position="451"/>
    </location>
</feature>
<evidence type="ECO:0000256" key="4">
    <source>
        <dbReference type="SAM" id="MobiDB-lite"/>
    </source>
</evidence>
<dbReference type="GO" id="GO:0000049">
    <property type="term" value="F:tRNA binding"/>
    <property type="evidence" value="ECO:0007669"/>
    <property type="project" value="InterPro"/>
</dbReference>
<comment type="similarity">
    <text evidence="3">Belongs to the CTU2/NCS2 family.</text>
</comment>
<reference evidence="6" key="1">
    <citation type="submission" date="2016-05" db="EMBL/GenBank/DDBJ databases">
        <title>Comparative genomics of biotechnologically important yeasts.</title>
        <authorList>
            <consortium name="DOE Joint Genome Institute"/>
            <person name="Riley R."/>
            <person name="Haridas S."/>
            <person name="Wolfe K.H."/>
            <person name="Lopes M.R."/>
            <person name="Hittinger C.T."/>
            <person name="Goker M."/>
            <person name="Salamov A."/>
            <person name="Wisecaver J."/>
            <person name="Long T.M."/>
            <person name="Aerts A.L."/>
            <person name="Barry K."/>
            <person name="Choi C."/>
            <person name="Clum A."/>
            <person name="Coughlan A.Y."/>
            <person name="Deshpande S."/>
            <person name="Douglass A.P."/>
            <person name="Hanson S.J."/>
            <person name="Klenk H.-P."/>
            <person name="Labutti K."/>
            <person name="Lapidus A."/>
            <person name="Lindquist E."/>
            <person name="Lipzen A."/>
            <person name="Meier-Kolthoff J.P."/>
            <person name="Ohm R.A."/>
            <person name="Otillar R.P."/>
            <person name="Pangilinan J."/>
            <person name="Peng Y."/>
            <person name="Rokas A."/>
            <person name="Rosa C.A."/>
            <person name="Scheuner C."/>
            <person name="Sibirny A.A."/>
            <person name="Slot J.C."/>
            <person name="Stielow J.B."/>
            <person name="Sun H."/>
            <person name="Kurtzman C.P."/>
            <person name="Blackwell M."/>
            <person name="Grigoriev I.V."/>
            <person name="Jeffries T.W."/>
        </authorList>
    </citation>
    <scope>NUCLEOTIDE SEQUENCE [LARGE SCALE GENOMIC DNA]</scope>
    <source>
        <strain evidence="6">NRRL Y-2460</strain>
    </source>
</reference>
<dbReference type="InterPro" id="IPR019407">
    <property type="entry name" value="CTU2"/>
</dbReference>
<dbReference type="AlphaFoldDB" id="A0A1E4TR30"/>
<keyword evidence="1 3" id="KW-0963">Cytoplasm</keyword>
<comment type="function">
    <text evidence="3">Plays a central role in 2-thiolation of mcm(5)S(2)U at tRNA wobble positions of tRNA(Lys), tRNA(Glu) and tRNA(Gln). May act by forming a heterodimer with NCS6 that ligates sulfur from thiocarboxylated URM1 onto the uridine of tRNAs at wobble position. Prior mcm(5) tRNA modification by the elongator complex is required for 2-thiolation. May also be involved in protein urmylation.</text>
</comment>
<evidence type="ECO:0000256" key="1">
    <source>
        <dbReference type="ARBA" id="ARBA00022490"/>
    </source>
</evidence>
<comment type="pathway">
    <text evidence="3">tRNA modification; 5-methoxycarbonylmethyl-2-thiouridine-tRNA biosynthesis.</text>
</comment>
<evidence type="ECO:0000313" key="6">
    <source>
        <dbReference type="Proteomes" id="UP000094236"/>
    </source>
</evidence>
<feature type="region of interest" description="Disordered" evidence="4">
    <location>
        <begin position="429"/>
        <end position="451"/>
    </location>
</feature>
<keyword evidence="2 3" id="KW-0819">tRNA processing</keyword>
<dbReference type="GO" id="GO:0007124">
    <property type="term" value="P:pseudohyphal growth"/>
    <property type="evidence" value="ECO:0007669"/>
    <property type="project" value="EnsemblFungi"/>
</dbReference>
<proteinExistence type="inferred from homology"/>
<dbReference type="EMBL" id="KV454016">
    <property type="protein sequence ID" value="ODV94197.1"/>
    <property type="molecule type" value="Genomic_DNA"/>
</dbReference>
<dbReference type="GO" id="GO:0016779">
    <property type="term" value="F:nucleotidyltransferase activity"/>
    <property type="evidence" value="ECO:0007669"/>
    <property type="project" value="UniProtKB-UniRule"/>
</dbReference>
<evidence type="ECO:0000256" key="2">
    <source>
        <dbReference type="ARBA" id="ARBA00022694"/>
    </source>
</evidence>
<dbReference type="GO" id="GO:0002143">
    <property type="term" value="P:tRNA wobble position uridine thiolation"/>
    <property type="evidence" value="ECO:0007669"/>
    <property type="project" value="EnsemblFungi"/>
</dbReference>
<dbReference type="Pfam" id="PF10288">
    <property type="entry name" value="CTU2"/>
    <property type="match status" value="1"/>
</dbReference>
<dbReference type="PANTHER" id="PTHR20882:SF14">
    <property type="entry name" value="CYTOPLASMIC TRNA 2-THIOLATION PROTEIN 2"/>
    <property type="match status" value="1"/>
</dbReference>
<dbReference type="GO" id="GO:0032447">
    <property type="term" value="P:protein urmylation"/>
    <property type="evidence" value="ECO:0007669"/>
    <property type="project" value="UniProtKB-UniRule"/>
</dbReference>
<dbReference type="UniPathway" id="UPA00988"/>
<protein>
    <recommendedName>
        <fullName evidence="3">Cytoplasmic tRNA 2-thiolation protein 2</fullName>
    </recommendedName>
</protein>
<dbReference type="GO" id="GO:0001403">
    <property type="term" value="P:invasive growth in response to glucose limitation"/>
    <property type="evidence" value="ECO:0007669"/>
    <property type="project" value="EnsemblFungi"/>
</dbReference>
<dbReference type="GO" id="GO:0005829">
    <property type="term" value="C:cytosol"/>
    <property type="evidence" value="ECO:0007669"/>
    <property type="project" value="EnsemblFungi"/>
</dbReference>
<dbReference type="OrthoDB" id="25129at2759"/>
<gene>
    <name evidence="3" type="primary">NCS2</name>
    <name evidence="3" type="synonym">CTU2</name>
    <name evidence="5" type="ORF">PACTADRAFT_51076</name>
</gene>
<sequence length="451" mass="51333">MSSSTTKAGAVVCSRCKIEESLLVTRKEAFCSSCFTKFISNKQRKLMSSDKFKVKYGKQVNEIHKVLLCLSFGRSSLVLLDIIINLLKEQRSIHRGRQGFKLVVIDIEFKILNIDSFLSGSYDFERIKLFKDFNSMIIKDGSSLDEKFPQTVQELLSKCSSNSSVEDLLDIIYNELYFNTCKSEDCHTMIFGHSMTKLAVDILALTIKGRGSLVNQRVTDGIHTYQKYQVEVVHPLRDVLDSEIDKYLDLNNLMQFCDNNNDTNTTLAIKKLTKNMTIGEITRRYFDTLDKDYSETVSTVVKIGSKLIDPISEKNDEKDDNNGIQFCKICNCKIFKNPQAWLNRITVEEPFPITNDEERAAYEMYKEAALQISPDNLEEEEEEEEEEGVPQKEPISLCYGCLVTIGGVPKEGLDWPVRNQETQEILNEYILTDNGSDDDGNDDDNDDDGGN</sequence>
<dbReference type="PANTHER" id="PTHR20882">
    <property type="entry name" value="CYTOPLASMIC TRNA 2-THIOLATION PROTEIN 2"/>
    <property type="match status" value="1"/>
</dbReference>
<dbReference type="Gene3D" id="3.40.50.620">
    <property type="entry name" value="HUPs"/>
    <property type="match status" value="1"/>
</dbReference>
<accession>A0A1E4TR30</accession>
<comment type="subcellular location">
    <subcellularLocation>
        <location evidence="3">Cytoplasm</location>
    </subcellularLocation>
</comment>
<keyword evidence="6" id="KW-1185">Reference proteome</keyword>
<dbReference type="Proteomes" id="UP000094236">
    <property type="component" value="Unassembled WGS sequence"/>
</dbReference>
<name>A0A1E4TR30_PACTA</name>
<evidence type="ECO:0000313" key="5">
    <source>
        <dbReference type="EMBL" id="ODV94197.1"/>
    </source>
</evidence>
<organism evidence="5 6">
    <name type="scientific">Pachysolen tannophilus NRRL Y-2460</name>
    <dbReference type="NCBI Taxonomy" id="669874"/>
    <lineage>
        <taxon>Eukaryota</taxon>
        <taxon>Fungi</taxon>
        <taxon>Dikarya</taxon>
        <taxon>Ascomycota</taxon>
        <taxon>Saccharomycotina</taxon>
        <taxon>Pichiomycetes</taxon>
        <taxon>Pachysolenaceae</taxon>
        <taxon>Pachysolen</taxon>
    </lineage>
</organism>
<dbReference type="GO" id="GO:0016783">
    <property type="term" value="F:sulfurtransferase activity"/>
    <property type="evidence" value="ECO:0007669"/>
    <property type="project" value="TreeGrafter"/>
</dbReference>
<evidence type="ECO:0000256" key="3">
    <source>
        <dbReference type="HAMAP-Rule" id="MF_03054"/>
    </source>
</evidence>